<accession>K9VXM3</accession>
<dbReference type="eggNOG" id="ENOG5033ETN">
    <property type="taxonomic scope" value="Bacteria"/>
</dbReference>
<gene>
    <name evidence="1" type="ORF">Cri9333_1984</name>
</gene>
<dbReference type="STRING" id="1173022.Cri9333_1984"/>
<organism evidence="1 2">
    <name type="scientific">Crinalium epipsammum PCC 9333</name>
    <dbReference type="NCBI Taxonomy" id="1173022"/>
    <lineage>
        <taxon>Bacteria</taxon>
        <taxon>Bacillati</taxon>
        <taxon>Cyanobacteriota</taxon>
        <taxon>Cyanophyceae</taxon>
        <taxon>Gomontiellales</taxon>
        <taxon>Gomontiellaceae</taxon>
        <taxon>Crinalium</taxon>
    </lineage>
</organism>
<dbReference type="HOGENOM" id="CLU_2381343_0_0_3"/>
<reference evidence="1 2" key="1">
    <citation type="submission" date="2012-06" db="EMBL/GenBank/DDBJ databases">
        <title>Finished chromosome of genome of Crinalium epipsammum PCC 9333.</title>
        <authorList>
            <consortium name="US DOE Joint Genome Institute"/>
            <person name="Gugger M."/>
            <person name="Coursin T."/>
            <person name="Rippka R."/>
            <person name="Tandeau De Marsac N."/>
            <person name="Huntemann M."/>
            <person name="Wei C.-L."/>
            <person name="Han J."/>
            <person name="Detter J.C."/>
            <person name="Han C."/>
            <person name="Tapia R."/>
            <person name="Davenport K."/>
            <person name="Daligault H."/>
            <person name="Erkkila T."/>
            <person name="Gu W."/>
            <person name="Munk A.C.C."/>
            <person name="Teshima H."/>
            <person name="Xu Y."/>
            <person name="Chain P."/>
            <person name="Chen A."/>
            <person name="Krypides N."/>
            <person name="Mavromatis K."/>
            <person name="Markowitz V."/>
            <person name="Szeto E."/>
            <person name="Ivanova N."/>
            <person name="Mikhailova N."/>
            <person name="Ovchinnikova G."/>
            <person name="Pagani I."/>
            <person name="Pati A."/>
            <person name="Goodwin L."/>
            <person name="Peters L."/>
            <person name="Pitluck S."/>
            <person name="Woyke T."/>
            <person name="Kerfeld C."/>
        </authorList>
    </citation>
    <scope>NUCLEOTIDE SEQUENCE [LARGE SCALE GENOMIC DNA]</scope>
    <source>
        <strain evidence="1 2">PCC 9333</strain>
    </source>
</reference>
<proteinExistence type="predicted"/>
<sequence>MIEANIIELVTNYLPNLHDWNDALQQLQMHSQTSLQQLHLHTQASWNVLAQTVQDPDVLGQMQKSFNNFIKSGQVWALGIGVVIGYMIKNLTSF</sequence>
<dbReference type="KEGG" id="cep:Cri9333_1984"/>
<dbReference type="Proteomes" id="UP000010472">
    <property type="component" value="Chromosome"/>
</dbReference>
<evidence type="ECO:0000313" key="2">
    <source>
        <dbReference type="Proteomes" id="UP000010472"/>
    </source>
</evidence>
<name>K9VXM3_9CYAN</name>
<evidence type="ECO:0000313" key="1">
    <source>
        <dbReference type="EMBL" id="AFZ12863.1"/>
    </source>
</evidence>
<dbReference type="PATRIC" id="fig|1173022.3.peg.2142"/>
<dbReference type="AlphaFoldDB" id="K9VXM3"/>
<protein>
    <submittedName>
        <fullName evidence="1">Uncharacterized protein</fullName>
    </submittedName>
</protein>
<keyword evidence="2" id="KW-1185">Reference proteome</keyword>
<dbReference type="EMBL" id="CP003620">
    <property type="protein sequence ID" value="AFZ12863.1"/>
    <property type="molecule type" value="Genomic_DNA"/>
</dbReference>